<keyword evidence="3" id="KW-1185">Reference proteome</keyword>
<organism evidence="2 3">
    <name type="scientific">Mytilus coruscus</name>
    <name type="common">Sea mussel</name>
    <dbReference type="NCBI Taxonomy" id="42192"/>
    <lineage>
        <taxon>Eukaryota</taxon>
        <taxon>Metazoa</taxon>
        <taxon>Spiralia</taxon>
        <taxon>Lophotrochozoa</taxon>
        <taxon>Mollusca</taxon>
        <taxon>Bivalvia</taxon>
        <taxon>Autobranchia</taxon>
        <taxon>Pteriomorphia</taxon>
        <taxon>Mytilida</taxon>
        <taxon>Mytiloidea</taxon>
        <taxon>Mytilidae</taxon>
        <taxon>Mytilinae</taxon>
        <taxon>Mytilus</taxon>
    </lineage>
</organism>
<proteinExistence type="predicted"/>
<dbReference type="OrthoDB" id="6200879at2759"/>
<evidence type="ECO:0000313" key="3">
    <source>
        <dbReference type="Proteomes" id="UP000507470"/>
    </source>
</evidence>
<name>A0A6J8E1D0_MYTCO</name>
<gene>
    <name evidence="2" type="ORF">MCOR_46672</name>
</gene>
<reference evidence="2 3" key="1">
    <citation type="submission" date="2020-06" db="EMBL/GenBank/DDBJ databases">
        <authorList>
            <person name="Li R."/>
            <person name="Bekaert M."/>
        </authorList>
    </citation>
    <scope>NUCLEOTIDE SEQUENCE [LARGE SCALE GENOMIC DNA]</scope>
    <source>
        <strain evidence="3">wild</strain>
    </source>
</reference>
<feature type="transmembrane region" description="Helical" evidence="1">
    <location>
        <begin position="140"/>
        <end position="161"/>
    </location>
</feature>
<sequence length="201" mass="23131">MEPDNTMAIKVLSRMEPDNTMAIKVLSRMEPDNTMAIKLHSSIEPDNTMALKLLSRMEPDNTMATKLLNRMEPDNTMAIKLLSRIKPDNTMAIKLFSRMEPDNTMAIKLHTSKRQAKFGHLNTIPLKRNSRSSKMRTKNALMAVVVLLVLIGTFDLVDSLFGPPRCYKKFCWNNWDCGIMHPACYCRKFYKGSRIGRCSWW</sequence>
<keyword evidence="1" id="KW-0812">Transmembrane</keyword>
<evidence type="ECO:0000256" key="1">
    <source>
        <dbReference type="SAM" id="Phobius"/>
    </source>
</evidence>
<keyword evidence="1" id="KW-0472">Membrane</keyword>
<evidence type="ECO:0000313" key="2">
    <source>
        <dbReference type="EMBL" id="CAC5413813.1"/>
    </source>
</evidence>
<keyword evidence="1" id="KW-1133">Transmembrane helix</keyword>
<dbReference type="Proteomes" id="UP000507470">
    <property type="component" value="Unassembled WGS sequence"/>
</dbReference>
<protein>
    <submittedName>
        <fullName evidence="2">Uncharacterized protein</fullName>
    </submittedName>
</protein>
<dbReference type="EMBL" id="CACVKT020008240">
    <property type="protein sequence ID" value="CAC5413813.1"/>
    <property type="molecule type" value="Genomic_DNA"/>
</dbReference>
<dbReference type="AlphaFoldDB" id="A0A6J8E1D0"/>
<accession>A0A6J8E1D0</accession>